<sequence>MSSTSRAGSSHAIVGSTQPRSRIETLPTQLVEHNGPYIIHDKVGRYSIGALRVASKNAKARTDHTFRFCFTVKFVYFDMYSWIQLLLTSFSDTYSTSLRGLVFAEDARSTMLSHPKDNGTSQPTDDASLAHDGRFPGSLKLDDYQDRFEPAALIFIQYTSEQSRKTSAIDDPGRSDD</sequence>
<name>A0A6A5QII3_AMPQU</name>
<dbReference type="AlphaFoldDB" id="A0A6A5QII3"/>
<dbReference type="Proteomes" id="UP000800096">
    <property type="component" value="Unassembled WGS sequence"/>
</dbReference>
<evidence type="ECO:0000313" key="2">
    <source>
        <dbReference type="Proteomes" id="UP000800096"/>
    </source>
</evidence>
<protein>
    <submittedName>
        <fullName evidence="1">Uncharacterized protein</fullName>
    </submittedName>
</protein>
<reference evidence="1" key="1">
    <citation type="journal article" date="2020" name="Stud. Mycol.">
        <title>101 Dothideomycetes genomes: a test case for predicting lifestyles and emergence of pathogens.</title>
        <authorList>
            <person name="Haridas S."/>
            <person name="Albert R."/>
            <person name="Binder M."/>
            <person name="Bloem J."/>
            <person name="Labutti K."/>
            <person name="Salamov A."/>
            <person name="Andreopoulos B."/>
            <person name="Baker S."/>
            <person name="Barry K."/>
            <person name="Bills G."/>
            <person name="Bluhm B."/>
            <person name="Cannon C."/>
            <person name="Castanera R."/>
            <person name="Culley D."/>
            <person name="Daum C."/>
            <person name="Ezra D."/>
            <person name="Gonzalez J."/>
            <person name="Henrissat B."/>
            <person name="Kuo A."/>
            <person name="Liang C."/>
            <person name="Lipzen A."/>
            <person name="Lutzoni F."/>
            <person name="Magnuson J."/>
            <person name="Mondo S."/>
            <person name="Nolan M."/>
            <person name="Ohm R."/>
            <person name="Pangilinan J."/>
            <person name="Park H.-J."/>
            <person name="Ramirez L."/>
            <person name="Alfaro M."/>
            <person name="Sun H."/>
            <person name="Tritt A."/>
            <person name="Yoshinaga Y."/>
            <person name="Zwiers L.-H."/>
            <person name="Turgeon B."/>
            <person name="Goodwin S."/>
            <person name="Spatafora J."/>
            <person name="Crous P."/>
            <person name="Grigoriev I."/>
        </authorList>
    </citation>
    <scope>NUCLEOTIDE SEQUENCE</scope>
    <source>
        <strain evidence="1">HMLAC05119</strain>
    </source>
</reference>
<evidence type="ECO:0000313" key="1">
    <source>
        <dbReference type="EMBL" id="KAF1915541.1"/>
    </source>
</evidence>
<accession>A0A6A5QII3</accession>
<keyword evidence="2" id="KW-1185">Reference proteome</keyword>
<organism evidence="1 2">
    <name type="scientific">Ampelomyces quisqualis</name>
    <name type="common">Powdery mildew agent</name>
    <dbReference type="NCBI Taxonomy" id="50730"/>
    <lineage>
        <taxon>Eukaryota</taxon>
        <taxon>Fungi</taxon>
        <taxon>Dikarya</taxon>
        <taxon>Ascomycota</taxon>
        <taxon>Pezizomycotina</taxon>
        <taxon>Dothideomycetes</taxon>
        <taxon>Pleosporomycetidae</taxon>
        <taxon>Pleosporales</taxon>
        <taxon>Pleosporineae</taxon>
        <taxon>Phaeosphaeriaceae</taxon>
        <taxon>Ampelomyces</taxon>
    </lineage>
</organism>
<dbReference type="EMBL" id="ML979136">
    <property type="protein sequence ID" value="KAF1915541.1"/>
    <property type="molecule type" value="Genomic_DNA"/>
</dbReference>
<gene>
    <name evidence="1" type="ORF">BDU57DRAFT_549177</name>
</gene>
<proteinExistence type="predicted"/>